<dbReference type="InterPro" id="IPR040398">
    <property type="entry name" value="Not1"/>
</dbReference>
<dbReference type="GeneID" id="40331038"/>
<dbReference type="Proteomes" id="UP000283634">
    <property type="component" value="Unassembled WGS sequence"/>
</dbReference>
<evidence type="ECO:0000259" key="2">
    <source>
        <dbReference type="Pfam" id="PF04054"/>
    </source>
</evidence>
<dbReference type="GO" id="GO:0000288">
    <property type="term" value="P:nuclear-transcribed mRNA catabolic process, deadenylation-dependent decay"/>
    <property type="evidence" value="ECO:0007669"/>
    <property type="project" value="TreeGrafter"/>
</dbReference>
<comment type="caution">
    <text evidence="3">The sequence shown here is derived from an EMBL/GenBank/DDBJ whole genome shotgun (WGS) entry which is preliminary data.</text>
</comment>
<dbReference type="PANTHER" id="PTHR13162">
    <property type="entry name" value="CCR4-NOT TRANSCRIPTION COMPLEX"/>
    <property type="match status" value="1"/>
</dbReference>
<proteinExistence type="predicted"/>
<dbReference type="GO" id="GO:0000932">
    <property type="term" value="C:P-body"/>
    <property type="evidence" value="ECO:0007669"/>
    <property type="project" value="TreeGrafter"/>
</dbReference>
<evidence type="ECO:0000313" key="3">
    <source>
        <dbReference type="EMBL" id="RNF01438.1"/>
    </source>
</evidence>
<keyword evidence="4" id="KW-1185">Reference proteome</keyword>
<feature type="compositionally biased region" description="Low complexity" evidence="1">
    <location>
        <begin position="11"/>
        <end position="30"/>
    </location>
</feature>
<dbReference type="InterPro" id="IPR007196">
    <property type="entry name" value="CCR4-Not_Not1_C"/>
</dbReference>
<reference evidence="3 4" key="1">
    <citation type="journal article" date="2018" name="BMC Genomics">
        <title>Genomic comparison of Trypanosoma conorhini and Trypanosoma rangeli to Trypanosoma cruzi strains of high and low virulence.</title>
        <authorList>
            <person name="Bradwell K.R."/>
            <person name="Koparde V.N."/>
            <person name="Matveyev A.V."/>
            <person name="Serrano M.G."/>
            <person name="Alves J.M."/>
            <person name="Parikh H."/>
            <person name="Huang B."/>
            <person name="Lee V."/>
            <person name="Espinosa-Alvarez O."/>
            <person name="Ortiz P.A."/>
            <person name="Costa-Martins A.G."/>
            <person name="Teixeira M.M."/>
            <person name="Buck G.A."/>
        </authorList>
    </citation>
    <scope>NUCLEOTIDE SEQUENCE [LARGE SCALE GENOMIC DNA]</scope>
    <source>
        <strain evidence="3 4">AM80</strain>
    </source>
</reference>
<dbReference type="Pfam" id="PF04054">
    <property type="entry name" value="Not1"/>
    <property type="match status" value="1"/>
</dbReference>
<dbReference type="GO" id="GO:0060090">
    <property type="term" value="F:molecular adaptor activity"/>
    <property type="evidence" value="ECO:0007669"/>
    <property type="project" value="TreeGrafter"/>
</dbReference>
<dbReference type="GO" id="GO:0017148">
    <property type="term" value="P:negative regulation of translation"/>
    <property type="evidence" value="ECO:0007669"/>
    <property type="project" value="InterPro"/>
</dbReference>
<feature type="domain" description="CCR4-Not complex component Not1 C-terminal" evidence="2">
    <location>
        <begin position="206"/>
        <end position="539"/>
    </location>
</feature>
<sequence>MDINGQRTHGTSSEISTSATTSSSGTTSSSKNPPQYEYILTLRRQGQLEAHQLGTFLSLSIRFCVEHYATKTLELERASPSTLPNVLTAEWKPGNAPPHRYPYDGRLFAKVDAFSDLAMVLLYYCSLKNDTRQLLSLLRRILDAFQRTLIDHHQNVVLQLQQKQHPLFAKPELPTDTAYVPVFQQQPYVRFFSNLFATLVRTDAPNRETTEQVTQAFAELLHRLSPMKYPAFAFGWLELVSHRIFLNRCLRTLALWPYYVALLVQGLEFIEYFTRDETIPKNVLVFYKAFFKLMLVLTHDYSRFLITYHYQFCDAIPPYCVQLLNTVLCSFPSGVKLPEFFQRVPDDSPEMRKPLSTDNQVKCIEESFLQHGFDGSQLAEQIRSERPIDEVYMRTVVEKLQSLNTWRLMSAVVLHVCIVYLEESELIIKPDFAESNAMQFYRYLAATLDHKHRYHFLCSCANHLRYPNCQTNFFMKVVLQLFLPHQSIRNPATRLCIQEQITRVAVEKTLIIQPHPWGVLSTFMELDAGARVRLLGEEFYQLHIVPREHVP</sequence>
<feature type="region of interest" description="Disordered" evidence="1">
    <location>
        <begin position="1"/>
        <end position="34"/>
    </location>
</feature>
<protein>
    <submittedName>
        <fullName evidence="3">Putative regulator of transcription factor TFIID</fullName>
    </submittedName>
</protein>
<gene>
    <name evidence="3" type="ORF">TraAM80_07105</name>
</gene>
<dbReference type="OMA" id="INGQRTH"/>
<dbReference type="AlphaFoldDB" id="A0A422N7I8"/>
<dbReference type="GO" id="GO:0030015">
    <property type="term" value="C:CCR4-NOT core complex"/>
    <property type="evidence" value="ECO:0007669"/>
    <property type="project" value="InterPro"/>
</dbReference>
<dbReference type="Gene3D" id="1.25.40.790">
    <property type="match status" value="1"/>
</dbReference>
<evidence type="ECO:0000313" key="4">
    <source>
        <dbReference type="Proteomes" id="UP000283634"/>
    </source>
</evidence>
<name>A0A422N7I8_TRYRA</name>
<dbReference type="Gene3D" id="1.25.40.800">
    <property type="match status" value="1"/>
</dbReference>
<dbReference type="PANTHER" id="PTHR13162:SF8">
    <property type="entry name" value="CCR4-NOT TRANSCRIPTION COMPLEX SUBUNIT 1"/>
    <property type="match status" value="1"/>
</dbReference>
<dbReference type="OrthoDB" id="1933107at2759"/>
<dbReference type="RefSeq" id="XP_029236331.1">
    <property type="nucleotide sequence ID" value="XM_029383915.1"/>
</dbReference>
<evidence type="ECO:0000256" key="1">
    <source>
        <dbReference type="SAM" id="MobiDB-lite"/>
    </source>
</evidence>
<organism evidence="3 4">
    <name type="scientific">Trypanosoma rangeli</name>
    <dbReference type="NCBI Taxonomy" id="5698"/>
    <lineage>
        <taxon>Eukaryota</taxon>
        <taxon>Discoba</taxon>
        <taxon>Euglenozoa</taxon>
        <taxon>Kinetoplastea</taxon>
        <taxon>Metakinetoplastina</taxon>
        <taxon>Trypanosomatida</taxon>
        <taxon>Trypanosomatidae</taxon>
        <taxon>Trypanosoma</taxon>
        <taxon>Herpetosoma</taxon>
    </lineage>
</organism>
<accession>A0A422N7I8</accession>
<feature type="compositionally biased region" description="Polar residues" evidence="1">
    <location>
        <begin position="1"/>
        <end position="10"/>
    </location>
</feature>
<dbReference type="EMBL" id="MKGL01000274">
    <property type="protein sequence ID" value="RNF01438.1"/>
    <property type="molecule type" value="Genomic_DNA"/>
</dbReference>